<dbReference type="PANTHER" id="PTHR43646:SF2">
    <property type="entry name" value="GLYCOSYLTRANSFERASE 2-LIKE DOMAIN-CONTAINING PROTEIN"/>
    <property type="match status" value="1"/>
</dbReference>
<evidence type="ECO:0000256" key="5">
    <source>
        <dbReference type="ARBA" id="ARBA00023136"/>
    </source>
</evidence>
<accession>A0A4P6EKH2</accession>
<dbReference type="EMBL" id="CP035494">
    <property type="protein sequence ID" value="QAY61779.1"/>
    <property type="molecule type" value="Genomic_DNA"/>
</dbReference>
<evidence type="ECO:0000256" key="3">
    <source>
        <dbReference type="ARBA" id="ARBA00022676"/>
    </source>
</evidence>
<evidence type="ECO:0000256" key="6">
    <source>
        <dbReference type="ARBA" id="ARBA00037281"/>
    </source>
</evidence>
<dbReference type="KEGG" id="mprt:ET475_08270"/>
<dbReference type="InterPro" id="IPR029044">
    <property type="entry name" value="Nucleotide-diphossugar_trans"/>
</dbReference>
<dbReference type="InterPro" id="IPR001173">
    <property type="entry name" value="Glyco_trans_2-like"/>
</dbReference>
<gene>
    <name evidence="11" type="ORF">ET475_08270</name>
</gene>
<organism evidence="11 12">
    <name type="scientific">Microbacterium protaetiae</name>
    <dbReference type="NCBI Taxonomy" id="2509458"/>
    <lineage>
        <taxon>Bacteria</taxon>
        <taxon>Bacillati</taxon>
        <taxon>Actinomycetota</taxon>
        <taxon>Actinomycetes</taxon>
        <taxon>Micrococcales</taxon>
        <taxon>Microbacteriaceae</taxon>
        <taxon>Microbacterium</taxon>
    </lineage>
</organism>
<keyword evidence="3" id="KW-0328">Glycosyltransferase</keyword>
<keyword evidence="5" id="KW-0472">Membrane</keyword>
<dbReference type="Gene3D" id="3.90.550.10">
    <property type="entry name" value="Spore Coat Polysaccharide Biosynthesis Protein SpsA, Chain A"/>
    <property type="match status" value="1"/>
</dbReference>
<reference evidence="11 12" key="1">
    <citation type="submission" date="2019-01" db="EMBL/GenBank/DDBJ databases">
        <title>Genome sequencing of strain DFW100M-13.</title>
        <authorList>
            <person name="Heo J."/>
            <person name="Kim S.-J."/>
            <person name="Kim J.-S."/>
            <person name="Hong S.-B."/>
            <person name="Kwon S.-W."/>
        </authorList>
    </citation>
    <scope>NUCLEOTIDE SEQUENCE [LARGE SCALE GENOMIC DNA]</scope>
    <source>
        <strain evidence="11 12">DFW100M-13</strain>
    </source>
</reference>
<sequence length="240" mass="25391">MAVVVPVHDEQELIAGCLQSLVAAARAVRAITSIHVVLDACTDGSALIAARFPVCTSAVEAGSVGIARDAGVRAALRAFAHVPPARLWIAHTDADSTVPLHWLAHQIMLAEQGADVVIGTVRPDFRDLTREQTDAWWATHTPGVANGHVHGANLGTRASVLVDAGGFPPIPLHEDVRLIEQVRMRGASIIASDGAWVRTSGRQYGRAEGGYAEYLRTQLVPLAASIRGIDESHAASEIST</sequence>
<feature type="domain" description="Glycosyltransferase 2-like" evidence="10">
    <location>
        <begin position="3"/>
        <end position="133"/>
    </location>
</feature>
<dbReference type="SUPFAM" id="SSF53448">
    <property type="entry name" value="Nucleotide-diphospho-sugar transferases"/>
    <property type="match status" value="1"/>
</dbReference>
<name>A0A4P6EKH2_9MICO</name>
<dbReference type="GO" id="GO:0005886">
    <property type="term" value="C:plasma membrane"/>
    <property type="evidence" value="ECO:0007669"/>
    <property type="project" value="UniProtKB-SubCell"/>
</dbReference>
<evidence type="ECO:0000256" key="2">
    <source>
        <dbReference type="ARBA" id="ARBA00022475"/>
    </source>
</evidence>
<keyword evidence="2" id="KW-1003">Cell membrane</keyword>
<comment type="pathway">
    <text evidence="7">Carotenoid biosynthesis; staphyloxanthin biosynthesis; staphyloxanthin from farnesyl diphosphate: step 4/5.</text>
</comment>
<evidence type="ECO:0000256" key="4">
    <source>
        <dbReference type="ARBA" id="ARBA00022679"/>
    </source>
</evidence>
<keyword evidence="4 11" id="KW-0808">Transferase</keyword>
<dbReference type="AlphaFoldDB" id="A0A4P6EKH2"/>
<dbReference type="Proteomes" id="UP000293995">
    <property type="component" value="Chromosome"/>
</dbReference>
<dbReference type="PANTHER" id="PTHR43646">
    <property type="entry name" value="GLYCOSYLTRANSFERASE"/>
    <property type="match status" value="1"/>
</dbReference>
<evidence type="ECO:0000313" key="12">
    <source>
        <dbReference type="Proteomes" id="UP000293995"/>
    </source>
</evidence>
<evidence type="ECO:0000256" key="8">
    <source>
        <dbReference type="ARBA" id="ARBA00038120"/>
    </source>
</evidence>
<keyword evidence="12" id="KW-1185">Reference proteome</keyword>
<dbReference type="GO" id="GO:0016757">
    <property type="term" value="F:glycosyltransferase activity"/>
    <property type="evidence" value="ECO:0007669"/>
    <property type="project" value="UniProtKB-KW"/>
</dbReference>
<dbReference type="Pfam" id="PF00535">
    <property type="entry name" value="Glycos_transf_2"/>
    <property type="match status" value="1"/>
</dbReference>
<evidence type="ECO:0000256" key="9">
    <source>
        <dbReference type="ARBA" id="ARBA00040345"/>
    </source>
</evidence>
<evidence type="ECO:0000313" key="11">
    <source>
        <dbReference type="EMBL" id="QAY61779.1"/>
    </source>
</evidence>
<evidence type="ECO:0000256" key="7">
    <source>
        <dbReference type="ARBA" id="ARBA00037904"/>
    </source>
</evidence>
<evidence type="ECO:0000259" key="10">
    <source>
        <dbReference type="Pfam" id="PF00535"/>
    </source>
</evidence>
<comment type="function">
    <text evidence="6">Catalyzes the glycosylation of 4,4'-diaponeurosporenoate, i.e. the esterification of glucose at the C1'' position with the carboxyl group of 4,4'-diaponeurosporenic acid, to form glycosyl-4,4'-diaponeurosporenoate. This is a step in the biosynthesis of staphyloxanthin, an orange pigment present in most staphylococci strains.</text>
</comment>
<protein>
    <recommendedName>
        <fullName evidence="9">4,4'-diaponeurosporenoate glycosyltransferase</fullName>
    </recommendedName>
</protein>
<comment type="similarity">
    <text evidence="8">Belongs to the glycosyltransferase 2 family. CrtQ subfamily.</text>
</comment>
<comment type="subcellular location">
    <subcellularLocation>
        <location evidence="1">Cell membrane</location>
    </subcellularLocation>
</comment>
<proteinExistence type="inferred from homology"/>
<evidence type="ECO:0000256" key="1">
    <source>
        <dbReference type="ARBA" id="ARBA00004236"/>
    </source>
</evidence>
<dbReference type="OrthoDB" id="9777873at2"/>